<organism evidence="4 5">
    <name type="scientific">Patellaria atrata CBS 101060</name>
    <dbReference type="NCBI Taxonomy" id="1346257"/>
    <lineage>
        <taxon>Eukaryota</taxon>
        <taxon>Fungi</taxon>
        <taxon>Dikarya</taxon>
        <taxon>Ascomycota</taxon>
        <taxon>Pezizomycotina</taxon>
        <taxon>Dothideomycetes</taxon>
        <taxon>Dothideomycetes incertae sedis</taxon>
        <taxon>Patellariales</taxon>
        <taxon>Patellariaceae</taxon>
        <taxon>Patellaria</taxon>
    </lineage>
</organism>
<dbReference type="GO" id="GO:0003723">
    <property type="term" value="F:RNA binding"/>
    <property type="evidence" value="ECO:0007669"/>
    <property type="project" value="UniProtKB-UniRule"/>
</dbReference>
<dbReference type="SUPFAM" id="SSF54928">
    <property type="entry name" value="RNA-binding domain, RBD"/>
    <property type="match status" value="1"/>
</dbReference>
<keyword evidence="1" id="KW-0694">RNA-binding</keyword>
<dbReference type="OrthoDB" id="7763451at2759"/>
<evidence type="ECO:0000256" key="2">
    <source>
        <dbReference type="SAM" id="MobiDB-lite"/>
    </source>
</evidence>
<gene>
    <name evidence="4" type="ORF">M501DRAFT_925441</name>
</gene>
<dbReference type="Gene3D" id="3.30.70.330">
    <property type="match status" value="1"/>
</dbReference>
<protein>
    <recommendedName>
        <fullName evidence="3">RRM domain-containing protein</fullName>
    </recommendedName>
</protein>
<dbReference type="SMART" id="SM00360">
    <property type="entry name" value="RRM"/>
    <property type="match status" value="1"/>
</dbReference>
<evidence type="ECO:0000259" key="3">
    <source>
        <dbReference type="PROSITE" id="PS50102"/>
    </source>
</evidence>
<dbReference type="InterPro" id="IPR000504">
    <property type="entry name" value="RRM_dom"/>
</dbReference>
<dbReference type="EMBL" id="MU006089">
    <property type="protein sequence ID" value="KAF2843164.1"/>
    <property type="molecule type" value="Genomic_DNA"/>
</dbReference>
<accession>A0A9P4VWX0</accession>
<keyword evidence="5" id="KW-1185">Reference proteome</keyword>
<dbReference type="PANTHER" id="PTHR32343:SF10">
    <property type="entry name" value="RNA-BINDING REGION RNP-1 DOMAIN-CONTAINING PROTEIN"/>
    <property type="match status" value="1"/>
</dbReference>
<feature type="domain" description="RRM" evidence="3">
    <location>
        <begin position="3"/>
        <end position="80"/>
    </location>
</feature>
<name>A0A9P4VWX0_9PEZI</name>
<dbReference type="PANTHER" id="PTHR32343">
    <property type="entry name" value="SERINE/ARGININE-RICH SPLICING FACTOR"/>
    <property type="match status" value="1"/>
</dbReference>
<dbReference type="InterPro" id="IPR012677">
    <property type="entry name" value="Nucleotide-bd_a/b_plait_sf"/>
</dbReference>
<dbReference type="PROSITE" id="PS50102">
    <property type="entry name" value="RRM"/>
    <property type="match status" value="1"/>
</dbReference>
<evidence type="ECO:0000313" key="5">
    <source>
        <dbReference type="Proteomes" id="UP000799429"/>
    </source>
</evidence>
<dbReference type="Proteomes" id="UP000799429">
    <property type="component" value="Unassembled WGS sequence"/>
</dbReference>
<sequence>MSTTVHVSNISHETSEKQVYDFFRFCGKISSISVKPTSDASDATQSATVTFEKETAANTAILLDNTQLGPTQVHVSSASSIDDLGGSKGTEEHKDDDDVPQEVKPRSRILAEYLAHGYTISDKAIEKGIQLDQQHGISERFLNALKSFDNKYKATEKAQAADAKVGATDKGLAAWQGLSSYFEKALSTPTGQKLRQFYENTNKQVLDVHNEARHLADLKTCKKPGKKVEQVSGTDKTRCNCGSQASVCSCAPGKCACANCSKNDDELQPSYAAVAEKPSAA</sequence>
<proteinExistence type="predicted"/>
<evidence type="ECO:0000313" key="4">
    <source>
        <dbReference type="EMBL" id="KAF2843164.1"/>
    </source>
</evidence>
<comment type="caution">
    <text evidence="4">The sequence shown here is derived from an EMBL/GenBank/DDBJ whole genome shotgun (WGS) entry which is preliminary data.</text>
</comment>
<dbReference type="AlphaFoldDB" id="A0A9P4VWX0"/>
<reference evidence="4" key="1">
    <citation type="journal article" date="2020" name="Stud. Mycol.">
        <title>101 Dothideomycetes genomes: a test case for predicting lifestyles and emergence of pathogens.</title>
        <authorList>
            <person name="Haridas S."/>
            <person name="Albert R."/>
            <person name="Binder M."/>
            <person name="Bloem J."/>
            <person name="Labutti K."/>
            <person name="Salamov A."/>
            <person name="Andreopoulos B."/>
            <person name="Baker S."/>
            <person name="Barry K."/>
            <person name="Bills G."/>
            <person name="Bluhm B."/>
            <person name="Cannon C."/>
            <person name="Castanera R."/>
            <person name="Culley D."/>
            <person name="Daum C."/>
            <person name="Ezra D."/>
            <person name="Gonzalez J."/>
            <person name="Henrissat B."/>
            <person name="Kuo A."/>
            <person name="Liang C."/>
            <person name="Lipzen A."/>
            <person name="Lutzoni F."/>
            <person name="Magnuson J."/>
            <person name="Mondo S."/>
            <person name="Nolan M."/>
            <person name="Ohm R."/>
            <person name="Pangilinan J."/>
            <person name="Park H.-J."/>
            <person name="Ramirez L."/>
            <person name="Alfaro M."/>
            <person name="Sun H."/>
            <person name="Tritt A."/>
            <person name="Yoshinaga Y."/>
            <person name="Zwiers L.-H."/>
            <person name="Turgeon B."/>
            <person name="Goodwin S."/>
            <person name="Spatafora J."/>
            <person name="Crous P."/>
            <person name="Grigoriev I."/>
        </authorList>
    </citation>
    <scope>NUCLEOTIDE SEQUENCE</scope>
    <source>
        <strain evidence="4">CBS 101060</strain>
    </source>
</reference>
<dbReference type="Pfam" id="PF00076">
    <property type="entry name" value="RRM_1"/>
    <property type="match status" value="1"/>
</dbReference>
<dbReference type="InterPro" id="IPR035979">
    <property type="entry name" value="RBD_domain_sf"/>
</dbReference>
<evidence type="ECO:0000256" key="1">
    <source>
        <dbReference type="PROSITE-ProRule" id="PRU00176"/>
    </source>
</evidence>
<feature type="region of interest" description="Disordered" evidence="2">
    <location>
        <begin position="74"/>
        <end position="103"/>
    </location>
</feature>